<reference evidence="2" key="1">
    <citation type="submission" date="2017-10" db="EMBL/GenBank/DDBJ databases">
        <title>Rapid genome shrinkage in a self-fertile nematode reveals novel sperm competition proteins.</title>
        <authorList>
            <person name="Yin D."/>
            <person name="Schwarz E.M."/>
            <person name="Thomas C.G."/>
            <person name="Felde R.L."/>
            <person name="Korf I.F."/>
            <person name="Cutter A.D."/>
            <person name="Schartner C.M."/>
            <person name="Ralston E.J."/>
            <person name="Meyer B.J."/>
            <person name="Haag E.S."/>
        </authorList>
    </citation>
    <scope>NUCLEOTIDE SEQUENCE [LARGE SCALE GENOMIC DNA]</scope>
    <source>
        <strain evidence="2">JU1422</strain>
    </source>
</reference>
<dbReference type="PANTHER" id="PTHR36956:SF2">
    <property type="entry name" value="CPXV012 PROTEIN-RELATED"/>
    <property type="match status" value="1"/>
</dbReference>
<proteinExistence type="predicted"/>
<dbReference type="EMBL" id="PDUG01000004">
    <property type="protein sequence ID" value="PIC31878.1"/>
    <property type="molecule type" value="Genomic_DNA"/>
</dbReference>
<dbReference type="PANTHER" id="PTHR36956">
    <property type="entry name" value="UTERINE LUMIN EXPRESSED/LOCAILIZED-RELATED"/>
    <property type="match status" value="1"/>
</dbReference>
<protein>
    <submittedName>
        <fullName evidence="1">Uncharacterized protein</fullName>
    </submittedName>
</protein>
<name>A0A2G5TXB2_9PELO</name>
<evidence type="ECO:0000313" key="1">
    <source>
        <dbReference type="EMBL" id="PIC31878.1"/>
    </source>
</evidence>
<organism evidence="1 2">
    <name type="scientific">Caenorhabditis nigoni</name>
    <dbReference type="NCBI Taxonomy" id="1611254"/>
    <lineage>
        <taxon>Eukaryota</taxon>
        <taxon>Metazoa</taxon>
        <taxon>Ecdysozoa</taxon>
        <taxon>Nematoda</taxon>
        <taxon>Chromadorea</taxon>
        <taxon>Rhabditida</taxon>
        <taxon>Rhabditina</taxon>
        <taxon>Rhabditomorpha</taxon>
        <taxon>Rhabditoidea</taxon>
        <taxon>Rhabditidae</taxon>
        <taxon>Peloderinae</taxon>
        <taxon>Caenorhabditis</taxon>
    </lineage>
</organism>
<sequence>MLLAFAGSGSAYSIRPHIAASYCELELKKLEICKKFILMPKFTNETEWNEAVGALHDFTVCVGDDAQCTQTQLKSKLFQAIFRFGSKRSQMYQCLTNPLFEQIRKSCPGKCSDVDHWNCVIGGLKNATACSDDQVGILYDDMDLGLLNDSCQIIDKLRYEMKVLYEKLKRGSWAS</sequence>
<evidence type="ECO:0000313" key="2">
    <source>
        <dbReference type="Proteomes" id="UP000230233"/>
    </source>
</evidence>
<keyword evidence="2" id="KW-1185">Reference proteome</keyword>
<accession>A0A2G5TXB2</accession>
<gene>
    <name evidence="1" type="primary">Cnig_chr_IV.g12423</name>
    <name evidence="1" type="ORF">B9Z55_012423</name>
</gene>
<dbReference type="Proteomes" id="UP000230233">
    <property type="component" value="Chromosome IV"/>
</dbReference>
<dbReference type="AlphaFoldDB" id="A0A2G5TXB2"/>
<comment type="caution">
    <text evidence="1">The sequence shown here is derived from an EMBL/GenBank/DDBJ whole genome shotgun (WGS) entry which is preliminary data.</text>
</comment>